<evidence type="ECO:0000259" key="1">
    <source>
        <dbReference type="Pfam" id="PF17680"/>
    </source>
</evidence>
<dbReference type="Pfam" id="PF17680">
    <property type="entry name" value="FlgO"/>
    <property type="match status" value="1"/>
</dbReference>
<dbReference type="InterPro" id="IPR041215">
    <property type="entry name" value="FlgO_dom"/>
</dbReference>
<dbReference type="EMBL" id="SOIZ01000363">
    <property type="protein sequence ID" value="TET59397.1"/>
    <property type="molecule type" value="Genomic_DNA"/>
</dbReference>
<evidence type="ECO:0000313" key="3">
    <source>
        <dbReference type="Proteomes" id="UP000319130"/>
    </source>
</evidence>
<accession>A0A523VXA3</accession>
<organism evidence="2 3">
    <name type="scientific">Aerophobetes bacterium</name>
    <dbReference type="NCBI Taxonomy" id="2030807"/>
    <lineage>
        <taxon>Bacteria</taxon>
        <taxon>Candidatus Aerophobota</taxon>
    </lineage>
</organism>
<dbReference type="PROSITE" id="PS51257">
    <property type="entry name" value="PROKAR_LIPOPROTEIN"/>
    <property type="match status" value="1"/>
</dbReference>
<evidence type="ECO:0000313" key="2">
    <source>
        <dbReference type="EMBL" id="TET59397.1"/>
    </source>
</evidence>
<sequence>MKRRENMKTKISIVLVIALAILSGCGARQKETVPEKPTAEKIAPGKSALDSNLTDLTNQITNSLTEAKRSRIAIAEFYDLKGNIREFGIYVSEELITRLSRTSKFDKVVERQSLNKIMEEHNLSYRHFFDDESVKEVGKLLGADAIALGLVSDIGRSVIVNARLIDTETGAVFAVAAVEISKDKDIEEMWNKIVKKAPEAPPGEEPRLPEYVWEDGVLRVTVASLKKTGTSVTVLLSYENISDKPIKVDVNPAKADLLDENGERWRYKSDTARLFHGRNILPGAKIRSRMTFTAKDSTSGSMFDLFLERYAVGVYEYSLAIQNIKAN</sequence>
<dbReference type="Proteomes" id="UP000319130">
    <property type="component" value="Unassembled WGS sequence"/>
</dbReference>
<feature type="domain" description="FlgO" evidence="1">
    <location>
        <begin position="56"/>
        <end position="183"/>
    </location>
</feature>
<comment type="caution">
    <text evidence="2">The sequence shown here is derived from an EMBL/GenBank/DDBJ whole genome shotgun (WGS) entry which is preliminary data.</text>
</comment>
<protein>
    <recommendedName>
        <fullName evidence="1">FlgO domain-containing protein</fullName>
    </recommendedName>
</protein>
<name>A0A523VXA3_UNCAE</name>
<proteinExistence type="predicted"/>
<dbReference type="AlphaFoldDB" id="A0A523VXA3"/>
<reference evidence="2 3" key="1">
    <citation type="submission" date="2019-03" db="EMBL/GenBank/DDBJ databases">
        <title>Metabolic potential of uncultured bacteria and archaea associated with petroleum seepage in deep-sea sediments.</title>
        <authorList>
            <person name="Dong X."/>
            <person name="Hubert C."/>
        </authorList>
    </citation>
    <scope>NUCLEOTIDE SEQUENCE [LARGE SCALE GENOMIC DNA]</scope>
    <source>
        <strain evidence="2">E29_bin52</strain>
    </source>
</reference>
<gene>
    <name evidence="2" type="ORF">E3J48_07855</name>
</gene>
<dbReference type="Gene3D" id="3.40.50.10610">
    <property type="entry name" value="ABC-type transport auxiliary lipoprotein component"/>
    <property type="match status" value="1"/>
</dbReference>